<evidence type="ECO:0000259" key="3">
    <source>
        <dbReference type="Pfam" id="PF13600"/>
    </source>
</evidence>
<dbReference type="Pfam" id="PF13600">
    <property type="entry name" value="DUF4140"/>
    <property type="match status" value="1"/>
</dbReference>
<feature type="domain" description="DUF4140" evidence="3">
    <location>
        <begin position="39"/>
        <end position="98"/>
    </location>
</feature>
<dbReference type="PANTHER" id="PTHR38075:SF1">
    <property type="entry name" value="DUF4139 DOMAIN-CONTAINING PROTEIN"/>
    <property type="match status" value="1"/>
</dbReference>
<evidence type="ECO:0000313" key="5">
    <source>
        <dbReference type="Proteomes" id="UP000428328"/>
    </source>
</evidence>
<dbReference type="RefSeq" id="WP_158945935.1">
    <property type="nucleotide sequence ID" value="NZ_CP046400.1"/>
</dbReference>
<dbReference type="KEGG" id="psel:GM415_01110"/>
<dbReference type="EMBL" id="CP046400">
    <property type="protein sequence ID" value="QGY38792.1"/>
    <property type="molecule type" value="Genomic_DNA"/>
</dbReference>
<feature type="signal peptide" evidence="1">
    <location>
        <begin position="1"/>
        <end position="29"/>
    </location>
</feature>
<sequence>MIGRKYCCVLSVLALPLLLLSAMTSASLAADIKGADLAVYNSGQALVKETRSVNLPAGLASIIFKDVPGTLDPTSVHAAAEGMTVRELQYSFVPITEHNLLKRYLGKELTVVMPDPSGADARILRKATLASMAEGPVFLVGNEVYVGKYDALLFPELPKDLQKEPSLALTAESGSAGKRDVELSYLMSGLNWRADYTLVLDGAGQSASLSAWATVSNSSGRAFSGARLKLVAGEVRRENAAPRPAMARAVMMKSAEADSMESAPVREEFTQYHVYTIPEPVSLTESGMRQIALFSAPSVKARRELVSTYRAGSQLRDEVRQNVEFAYLLENTEAGGLGQPMPAGLVRVFKPAGDGALLLAGETRVGHSPVGGEVRLPLGRAFDLSVTRTQAEFQKLGKQSYQMSWRIEVRNGSKEKQALLLRDVYPGQWKVLTADREHTRRDGATLQFALEVPPTPDGKPMTVNYTVQVNY</sequence>
<dbReference type="Pfam" id="PF13598">
    <property type="entry name" value="DUF4139"/>
    <property type="match status" value="1"/>
</dbReference>
<evidence type="ECO:0000313" key="4">
    <source>
        <dbReference type="EMBL" id="QGY38792.1"/>
    </source>
</evidence>
<protein>
    <submittedName>
        <fullName evidence="4">DUF4139 domain-containing protein</fullName>
    </submittedName>
</protein>
<feature type="chain" id="PRO_5026131435" evidence="1">
    <location>
        <begin position="30"/>
        <end position="471"/>
    </location>
</feature>
<evidence type="ECO:0000256" key="1">
    <source>
        <dbReference type="SAM" id="SignalP"/>
    </source>
</evidence>
<keyword evidence="5" id="KW-1185">Reference proteome</keyword>
<organism evidence="4 5">
    <name type="scientific">Pseudodesulfovibrio cashew</name>
    <dbReference type="NCBI Taxonomy" id="2678688"/>
    <lineage>
        <taxon>Bacteria</taxon>
        <taxon>Pseudomonadati</taxon>
        <taxon>Thermodesulfobacteriota</taxon>
        <taxon>Desulfovibrionia</taxon>
        <taxon>Desulfovibrionales</taxon>
        <taxon>Desulfovibrionaceae</taxon>
    </lineage>
</organism>
<dbReference type="InterPro" id="IPR025554">
    <property type="entry name" value="DUF4140"/>
</dbReference>
<proteinExistence type="predicted"/>
<dbReference type="AlphaFoldDB" id="A0A6I6JEE7"/>
<name>A0A6I6JEE7_9BACT</name>
<dbReference type="Proteomes" id="UP000428328">
    <property type="component" value="Chromosome"/>
</dbReference>
<dbReference type="InterPro" id="IPR037291">
    <property type="entry name" value="DUF4139"/>
</dbReference>
<keyword evidence="1" id="KW-0732">Signal</keyword>
<gene>
    <name evidence="4" type="ORF">GM415_01110</name>
</gene>
<accession>A0A6I6JEE7</accession>
<feature type="domain" description="DUF4139" evidence="2">
    <location>
        <begin position="181"/>
        <end position="426"/>
    </location>
</feature>
<reference evidence="4 5" key="1">
    <citation type="submission" date="2019-11" db="EMBL/GenBank/DDBJ databases">
        <authorList>
            <person name="Zheng R.K."/>
            <person name="Sun C.M."/>
        </authorList>
    </citation>
    <scope>NUCLEOTIDE SEQUENCE [LARGE SCALE GENOMIC DNA]</scope>
    <source>
        <strain evidence="4 5">SRB007</strain>
    </source>
</reference>
<evidence type="ECO:0000259" key="2">
    <source>
        <dbReference type="Pfam" id="PF13598"/>
    </source>
</evidence>
<dbReference type="PANTHER" id="PTHR38075">
    <property type="entry name" value="DUF4139 DOMAIN-CONTAINING PROTEIN"/>
    <property type="match status" value="1"/>
</dbReference>